<dbReference type="PANTHER" id="PTHR23512:SF3">
    <property type="entry name" value="MAJOR FACILITATOR SUPERFAMILY DOMAIN-CONTAINING PROTEIN 1"/>
    <property type="match status" value="1"/>
</dbReference>
<dbReference type="GO" id="GO:0005765">
    <property type="term" value="C:lysosomal membrane"/>
    <property type="evidence" value="ECO:0007669"/>
    <property type="project" value="UniProtKB-SubCell"/>
</dbReference>
<keyword evidence="4 8" id="KW-0812">Transmembrane</keyword>
<dbReference type="STRING" id="1169540.A0A0G4EE85"/>
<feature type="transmembrane region" description="Helical" evidence="8">
    <location>
        <begin position="301"/>
        <end position="319"/>
    </location>
</feature>
<feature type="transmembrane region" description="Helical" evidence="8">
    <location>
        <begin position="76"/>
        <end position="97"/>
    </location>
</feature>
<protein>
    <recommendedName>
        <fullName evidence="11">Major facilitator superfamily (MFS) profile domain-containing protein</fullName>
    </recommendedName>
</protein>
<dbReference type="InterPro" id="IPR052187">
    <property type="entry name" value="MFSD1"/>
</dbReference>
<accession>A0A0G4EE85</accession>
<organism evidence="9 10">
    <name type="scientific">Vitrella brassicaformis (strain CCMP3155)</name>
    <dbReference type="NCBI Taxonomy" id="1169540"/>
    <lineage>
        <taxon>Eukaryota</taxon>
        <taxon>Sar</taxon>
        <taxon>Alveolata</taxon>
        <taxon>Colpodellida</taxon>
        <taxon>Vitrellaceae</taxon>
        <taxon>Vitrella</taxon>
    </lineage>
</organism>
<gene>
    <name evidence="9" type="ORF">Vbra_11335</name>
</gene>
<feature type="transmembrane region" description="Helical" evidence="8">
    <location>
        <begin position="366"/>
        <end position="386"/>
    </location>
</feature>
<evidence type="ECO:0000256" key="2">
    <source>
        <dbReference type="ARBA" id="ARBA00008335"/>
    </source>
</evidence>
<keyword evidence="10" id="KW-1185">Reference proteome</keyword>
<dbReference type="CDD" id="cd06174">
    <property type="entry name" value="MFS"/>
    <property type="match status" value="1"/>
</dbReference>
<reference evidence="9 10" key="1">
    <citation type="submission" date="2014-11" db="EMBL/GenBank/DDBJ databases">
        <authorList>
            <person name="Zhu J."/>
            <person name="Qi W."/>
            <person name="Song R."/>
        </authorList>
    </citation>
    <scope>NUCLEOTIDE SEQUENCE [LARGE SCALE GENOMIC DNA]</scope>
</reference>
<evidence type="ECO:0000256" key="4">
    <source>
        <dbReference type="ARBA" id="ARBA00022692"/>
    </source>
</evidence>
<name>A0A0G4EE85_VITBC</name>
<evidence type="ECO:0000313" key="9">
    <source>
        <dbReference type="EMBL" id="CEL93680.1"/>
    </source>
</evidence>
<proteinExistence type="inferred from homology"/>
<dbReference type="PANTHER" id="PTHR23512">
    <property type="entry name" value="MAJOR FACILITATOR SUPERFAMILY DOMAIN-CONTAINING PROTEIN 1"/>
    <property type="match status" value="1"/>
</dbReference>
<dbReference type="SUPFAM" id="SSF103473">
    <property type="entry name" value="MFS general substrate transporter"/>
    <property type="match status" value="1"/>
</dbReference>
<dbReference type="EMBL" id="CDMY01000185">
    <property type="protein sequence ID" value="CEL93680.1"/>
    <property type="molecule type" value="Genomic_DNA"/>
</dbReference>
<evidence type="ECO:0000256" key="1">
    <source>
        <dbReference type="ARBA" id="ARBA00004155"/>
    </source>
</evidence>
<feature type="transmembrane region" description="Helical" evidence="8">
    <location>
        <begin position="483"/>
        <end position="506"/>
    </location>
</feature>
<feature type="transmembrane region" description="Helical" evidence="8">
    <location>
        <begin position="147"/>
        <end position="168"/>
    </location>
</feature>
<evidence type="ECO:0000256" key="3">
    <source>
        <dbReference type="ARBA" id="ARBA00022448"/>
    </source>
</evidence>
<feature type="transmembrane region" description="Helical" evidence="8">
    <location>
        <begin position="415"/>
        <end position="437"/>
    </location>
</feature>
<dbReference type="Proteomes" id="UP000041254">
    <property type="component" value="Unassembled WGS sequence"/>
</dbReference>
<sequence length="586" mass="61119">MMEPSTSPAVLTVPAQPTACQKCCSPCDESEGMVTPREPPEEERSVVFHSPVAHRNERSDYNGYEEEEADEGGSSLGLLTVLLPCFVALATHTWIHSLSMFEIYLLRDPALRYTTRTHGVIMSLYSLPEMLSAIVGGLLYTLPRAPTLLLAAITFEWVGQVIFAAAIGMNTLPFAFVGQCMAGMGAGITVVIQRAVMSGLLPHKTTTAMGLAVAIAALGRTTAKATVAPLVDISGGYKNALACVVLSTSFSFVAAVIFVFHGRRVLGRIERQTLGRSAKGEGVGVARAWAAIAQGELTGRFWVLNVLHLLLLAVLHTFMNFSGDLIFQTWHTGDIATGLLSSIVTGLVIIVLPPITFLLDTFGGGLSVCLTACIMTLLVLVGAATAGGAPPARGPGGEKSVVPSVASGSGPGSRAFAGLLVVVLGFTEAVGPAVLLGRIPHEDSVRSPNLHGLAFAVAEVSSAPAVAILNASFGSIAQSTHTYLYPLLLLAALACLAACLLVALLVKEPKRGAALHHGYSRARLGVIGVARREASEGWRSCVGEESACSRGQQRNGNCTGNGNGNGQLAVDDVGDGYRPLADENGA</sequence>
<feature type="transmembrane region" description="Helical" evidence="8">
    <location>
        <begin position="449"/>
        <end position="471"/>
    </location>
</feature>
<comment type="subcellular location">
    <subcellularLocation>
        <location evidence="1">Lysosome membrane</location>
        <topology evidence="1">Multi-pass membrane protein</topology>
    </subcellularLocation>
</comment>
<keyword evidence="7" id="KW-0458">Lysosome</keyword>
<keyword evidence="3" id="KW-0813">Transport</keyword>
<feature type="transmembrane region" description="Helical" evidence="8">
    <location>
        <begin position="117"/>
        <end position="140"/>
    </location>
</feature>
<evidence type="ECO:0000256" key="5">
    <source>
        <dbReference type="ARBA" id="ARBA00022989"/>
    </source>
</evidence>
<dbReference type="AlphaFoldDB" id="A0A0G4EE85"/>
<dbReference type="InterPro" id="IPR036259">
    <property type="entry name" value="MFS_trans_sf"/>
</dbReference>
<dbReference type="InParanoid" id="A0A0G4EE85"/>
<dbReference type="Gene3D" id="1.20.1250.20">
    <property type="entry name" value="MFS general substrate transporter like domains"/>
    <property type="match status" value="1"/>
</dbReference>
<evidence type="ECO:0000256" key="7">
    <source>
        <dbReference type="ARBA" id="ARBA00023228"/>
    </source>
</evidence>
<feature type="transmembrane region" description="Helical" evidence="8">
    <location>
        <begin position="174"/>
        <end position="196"/>
    </location>
</feature>
<feature type="transmembrane region" description="Helical" evidence="8">
    <location>
        <begin position="339"/>
        <end position="359"/>
    </location>
</feature>
<dbReference type="VEuPathDB" id="CryptoDB:Vbra_11335"/>
<dbReference type="OMA" id="ATHTWIH"/>
<evidence type="ECO:0008006" key="11">
    <source>
        <dbReference type="Google" id="ProtNLM"/>
    </source>
</evidence>
<evidence type="ECO:0000313" key="10">
    <source>
        <dbReference type="Proteomes" id="UP000041254"/>
    </source>
</evidence>
<keyword evidence="6 8" id="KW-0472">Membrane</keyword>
<feature type="transmembrane region" description="Helical" evidence="8">
    <location>
        <begin position="239"/>
        <end position="261"/>
    </location>
</feature>
<comment type="similarity">
    <text evidence="2">Belongs to the major facilitator superfamily.</text>
</comment>
<evidence type="ECO:0000256" key="8">
    <source>
        <dbReference type="SAM" id="Phobius"/>
    </source>
</evidence>
<keyword evidence="5 8" id="KW-1133">Transmembrane helix</keyword>
<evidence type="ECO:0000256" key="6">
    <source>
        <dbReference type="ARBA" id="ARBA00023136"/>
    </source>
</evidence>